<dbReference type="EMBL" id="CP109495">
    <property type="protein sequence ID" value="WUX52901.1"/>
    <property type="molecule type" value="Genomic_DNA"/>
</dbReference>
<feature type="compositionally biased region" description="Pro residues" evidence="1">
    <location>
        <begin position="1"/>
        <end position="10"/>
    </location>
</feature>
<feature type="transmembrane region" description="Helical" evidence="2">
    <location>
        <begin position="156"/>
        <end position="173"/>
    </location>
</feature>
<keyword evidence="2" id="KW-1133">Transmembrane helix</keyword>
<keyword evidence="4" id="KW-1185">Reference proteome</keyword>
<protein>
    <recommendedName>
        <fullName evidence="5">Integral membrane protein</fullName>
    </recommendedName>
</protein>
<sequence>MSQSVPPPGNPYANGPGGPVPPGSGNPFAGGPGNPFAPAPPAPPVRDALGLGLAAAAGTAIAAAAIYGGIAGAIEREISFAAIGVGFVIGWVAGKVGGRNPILAVVSAVLALAAVYLGQIFGIAIIGADEFGVPVTEMLFDNFSLVTDAWNASKDVMTFLFFALAAFAAFSGAKKA</sequence>
<feature type="region of interest" description="Disordered" evidence="1">
    <location>
        <begin position="1"/>
        <end position="39"/>
    </location>
</feature>
<evidence type="ECO:0008006" key="5">
    <source>
        <dbReference type="Google" id="ProtNLM"/>
    </source>
</evidence>
<proteinExistence type="predicted"/>
<name>A0ABZ2A2R6_STRNV</name>
<evidence type="ECO:0000313" key="3">
    <source>
        <dbReference type="EMBL" id="WUX52901.1"/>
    </source>
</evidence>
<gene>
    <name evidence="3" type="ORF">OG442_15870</name>
</gene>
<feature type="transmembrane region" description="Helical" evidence="2">
    <location>
        <begin position="101"/>
        <end position="128"/>
    </location>
</feature>
<dbReference type="RefSeq" id="WP_329076555.1">
    <property type="nucleotide sequence ID" value="NZ_CP109389.1"/>
</dbReference>
<keyword evidence="2" id="KW-0472">Membrane</keyword>
<evidence type="ECO:0000256" key="2">
    <source>
        <dbReference type="SAM" id="Phobius"/>
    </source>
</evidence>
<feature type="transmembrane region" description="Helical" evidence="2">
    <location>
        <begin position="48"/>
        <end position="72"/>
    </location>
</feature>
<evidence type="ECO:0000313" key="4">
    <source>
        <dbReference type="Proteomes" id="UP001432209"/>
    </source>
</evidence>
<evidence type="ECO:0000256" key="1">
    <source>
        <dbReference type="SAM" id="MobiDB-lite"/>
    </source>
</evidence>
<feature type="transmembrane region" description="Helical" evidence="2">
    <location>
        <begin position="78"/>
        <end position="94"/>
    </location>
</feature>
<accession>A0ABZ2A2R6</accession>
<organism evidence="3 4">
    <name type="scientific">Streptomyces niveus</name>
    <name type="common">Streptomyces spheroides</name>
    <dbReference type="NCBI Taxonomy" id="193462"/>
    <lineage>
        <taxon>Bacteria</taxon>
        <taxon>Bacillati</taxon>
        <taxon>Actinomycetota</taxon>
        <taxon>Actinomycetes</taxon>
        <taxon>Kitasatosporales</taxon>
        <taxon>Streptomycetaceae</taxon>
        <taxon>Streptomyces</taxon>
    </lineage>
</organism>
<keyword evidence="2" id="KW-0812">Transmembrane</keyword>
<dbReference type="Proteomes" id="UP001432209">
    <property type="component" value="Chromosome"/>
</dbReference>
<reference evidence="3" key="1">
    <citation type="submission" date="2022-10" db="EMBL/GenBank/DDBJ databases">
        <title>The complete genomes of actinobacterial strains from the NBC collection.</title>
        <authorList>
            <person name="Joergensen T.S."/>
            <person name="Alvarez Arevalo M."/>
            <person name="Sterndorff E.B."/>
            <person name="Faurdal D."/>
            <person name="Vuksanovic O."/>
            <person name="Mourched A.-S."/>
            <person name="Charusanti P."/>
            <person name="Shaw S."/>
            <person name="Blin K."/>
            <person name="Weber T."/>
        </authorList>
    </citation>
    <scope>NUCLEOTIDE SEQUENCE</scope>
    <source>
        <strain evidence="3">NBC_01432</strain>
    </source>
</reference>